<reference evidence="1" key="2">
    <citation type="journal article" date="2011" name="Microb. Ecol.">
        <title>Taxonomic and Functional Metagenomic Profiling of the Microbial Community in the Anoxic Sediment of a Sub-saline Shallow Lake (Laguna de Carrizo, Central Spain).</title>
        <authorList>
            <person name="Ferrer M."/>
            <person name="Guazzaroni M.E."/>
            <person name="Richter M."/>
            <person name="Garcia-Salamanca A."/>
            <person name="Yarza P."/>
            <person name="Suarez-Suarez A."/>
            <person name="Solano J."/>
            <person name="Alcaide M."/>
            <person name="van Dillewijn P."/>
            <person name="Molina-Henares M.A."/>
            <person name="Lopez-Cortes N."/>
            <person name="Al-Ramahi Y."/>
            <person name="Guerrero C."/>
            <person name="Acosta A."/>
            <person name="de Eugenio L.I."/>
            <person name="Martinez V."/>
            <person name="Marques S."/>
            <person name="Rojo F."/>
            <person name="Santero E."/>
            <person name="Genilloud O."/>
            <person name="Perez-Perez J."/>
            <person name="Rossello-Mora R."/>
            <person name="Ramos J.L."/>
        </authorList>
    </citation>
    <scope>NUCLEOTIDE SEQUENCE</scope>
</reference>
<sequence length="289" mass="31536">MLTAYSLELYATSPADSVASFTDKTTIGVTDITPLQTKVANKYTWRKITGLNLWNQITDTTEARITTLLGASNSWNGINDFDGATFNSGSHGKVTFSDSAIFTSRTEVGTLYPYNATSFIGDAGDPFLRIYSKNFVLINSGGTDSAYINIGSGGEIEIPRLTVTEQFIMDSSSSLNSIIYTYKKFEVPNTGDTIMTFTTKEPFVELDLPGNVTPGISRFDITGAAKGQVVRIYNGEASYTIILEDYVSGDDNLYLSANFTMGTNDVIELMCIDPSVSAQKWIEISRSNN</sequence>
<organism evidence="1">
    <name type="scientific">sediment metagenome</name>
    <dbReference type="NCBI Taxonomy" id="749907"/>
    <lineage>
        <taxon>unclassified sequences</taxon>
        <taxon>metagenomes</taxon>
        <taxon>ecological metagenomes</taxon>
    </lineage>
</organism>
<protein>
    <submittedName>
        <fullName evidence="1">Uncharacterized protein</fullName>
    </submittedName>
</protein>
<gene>
    <name evidence="1" type="ORF">LDC_2476</name>
</gene>
<accession>D9PLQ3</accession>
<dbReference type="AlphaFoldDB" id="D9PLQ3"/>
<evidence type="ECO:0000313" key="1">
    <source>
        <dbReference type="EMBL" id="EFK95510.1"/>
    </source>
</evidence>
<comment type="caution">
    <text evidence="1">The sequence shown here is derived from an EMBL/GenBank/DDBJ whole genome shotgun (WGS) entry which is preliminary data.</text>
</comment>
<name>D9PLQ3_9ZZZZ</name>
<proteinExistence type="predicted"/>
<dbReference type="EMBL" id="ADZX01000754">
    <property type="protein sequence ID" value="EFK95510.1"/>
    <property type="molecule type" value="Genomic_DNA"/>
</dbReference>
<reference evidence="1" key="1">
    <citation type="submission" date="2010-07" db="EMBL/GenBank/DDBJ databases">
        <authorList>
            <consortium name="CONSOLIDER consortium CSD2007-00005"/>
            <person name="Guazzaroni M.-E."/>
            <person name="Richter M."/>
            <person name="Garcia-Salamanca A."/>
            <person name="Yarza P."/>
            <person name="Ferrer M."/>
        </authorList>
    </citation>
    <scope>NUCLEOTIDE SEQUENCE</scope>
</reference>